<dbReference type="AlphaFoldDB" id="A0A328U5S9"/>
<organism evidence="1 2">
    <name type="scientific">Paenibacillus montanisoli</name>
    <dbReference type="NCBI Taxonomy" id="2081970"/>
    <lineage>
        <taxon>Bacteria</taxon>
        <taxon>Bacillati</taxon>
        <taxon>Bacillota</taxon>
        <taxon>Bacilli</taxon>
        <taxon>Bacillales</taxon>
        <taxon>Paenibacillaceae</taxon>
        <taxon>Paenibacillus</taxon>
    </lineage>
</organism>
<dbReference type="EMBL" id="QLUW01000001">
    <property type="protein sequence ID" value="RAP77910.1"/>
    <property type="molecule type" value="Genomic_DNA"/>
</dbReference>
<sequence>MNRWQETEFHDQFYMTMHSPRGANASFALGAKDDGGGFLHDTATIPEQEIFIGVKKGNKITCLPFFKQADSNGEELYDQGAEAKKYENLLLKYDPSVVSRKLGFATDSWTAPGMKLEIATPVDGVPEPGKATAAEIKKAIVPAIPVKLTIDNRDGSETAHGIFGLKDLRGFYSAADRSPSELLGIITADGYGFAMDAAKYEGKVTMVGDFGPKELFSRVRPELYRLAPMGGFIVEVPPGETVTVDFVLGWYDDGFVTRGERTCKNYYTNYFSSINEVFQYAVGITDELWAEARNHDRRLEESDLNEEQQFLLAQAMHCYYASTMLFDDGGRARWVVNEGTYMMMNTFDLSVDHLFYETKYNPWAVKNQLDTYVDEYSYYDTVHSMDDPSISYPGGIAFTHDQGVFNTFSPAGYSAYELTNKDGCLSYMSHEELTNWILSAAVYFHAFGDKEWLERRKGVIADCLYSLLNRDHPDPSQRDGIMDFDSDRCGVSAEITTYDSLDASLGQSRRNLYLAVKCWASYLAIERLLTSVDQPIYAAAVREAKEAAMICAKTIVSYYDEQLGYIPALLDGKDRSAIIPAIEGLVYPDQFGMSEALAYEGEYGFFIHTLKKHFTGVFKPELCQFSDNGWRLSATSINSWMSKIFVCQYVARNILGIDFGDDQIVHDRAHAHWWKVPCHKCPGIDQIFWGYEFGRGFHYPRAITAILWLN</sequence>
<dbReference type="PRINTS" id="PR00845">
    <property type="entry name" value="GLHYDRLASE52"/>
</dbReference>
<proteinExistence type="predicted"/>
<accession>A0A328U5S9</accession>
<dbReference type="Pfam" id="PF03512">
    <property type="entry name" value="Glyco_hydro_52"/>
    <property type="match status" value="1"/>
</dbReference>
<reference evidence="1 2" key="1">
    <citation type="submission" date="2018-06" db="EMBL/GenBank/DDBJ databases">
        <title>Paenibacillus montanisoli sp. nov., isolated from mountain area soil.</title>
        <authorList>
            <person name="Wu M."/>
        </authorList>
    </citation>
    <scope>NUCLEOTIDE SEQUENCE [LARGE SCALE GENOMIC DNA]</scope>
    <source>
        <strain evidence="1 2">RA17</strain>
    </source>
</reference>
<dbReference type="GO" id="GO:0005975">
    <property type="term" value="P:carbohydrate metabolic process"/>
    <property type="evidence" value="ECO:0007669"/>
    <property type="project" value="InterPro"/>
</dbReference>
<dbReference type="GO" id="GO:0009044">
    <property type="term" value="F:xylan 1,4-beta-xylosidase activity"/>
    <property type="evidence" value="ECO:0007669"/>
    <property type="project" value="InterPro"/>
</dbReference>
<name>A0A328U5S9_9BACL</name>
<comment type="caution">
    <text evidence="1">The sequence shown here is derived from an EMBL/GenBank/DDBJ whole genome shotgun (WGS) entry which is preliminary data.</text>
</comment>
<keyword evidence="2" id="KW-1185">Reference proteome</keyword>
<evidence type="ECO:0000313" key="2">
    <source>
        <dbReference type="Proteomes" id="UP000249260"/>
    </source>
</evidence>
<dbReference type="RefSeq" id="WP_112881033.1">
    <property type="nucleotide sequence ID" value="NZ_QLUW01000001.1"/>
</dbReference>
<gene>
    <name evidence="1" type="ORF">DL346_05490</name>
</gene>
<dbReference type="InterPro" id="IPR000852">
    <property type="entry name" value="Glyco_hydro_52"/>
</dbReference>
<evidence type="ECO:0000313" key="1">
    <source>
        <dbReference type="EMBL" id="RAP77910.1"/>
    </source>
</evidence>
<dbReference type="OrthoDB" id="6376039at2"/>
<protein>
    <submittedName>
        <fullName evidence="1">Beta-xylosidase</fullName>
    </submittedName>
</protein>
<dbReference type="Proteomes" id="UP000249260">
    <property type="component" value="Unassembled WGS sequence"/>
</dbReference>